<dbReference type="AlphaFoldDB" id="F0WZ11"/>
<gene>
    <name evidence="1" type="primary">AlNc14C407G11420</name>
    <name evidence="1" type="ORF">ALNC14_128700</name>
</gene>
<dbReference type="EMBL" id="FR824450">
    <property type="protein sequence ID" value="CCA26726.1"/>
    <property type="molecule type" value="Genomic_DNA"/>
</dbReference>
<evidence type="ECO:0000313" key="1">
    <source>
        <dbReference type="EMBL" id="CCA26726.1"/>
    </source>
</evidence>
<accession>F0WZ11</accession>
<protein>
    <submittedName>
        <fullName evidence="1">AlNc14C407G11420 protein</fullName>
    </submittedName>
</protein>
<proteinExistence type="predicted"/>
<organism evidence="1">
    <name type="scientific">Albugo laibachii Nc14</name>
    <dbReference type="NCBI Taxonomy" id="890382"/>
    <lineage>
        <taxon>Eukaryota</taxon>
        <taxon>Sar</taxon>
        <taxon>Stramenopiles</taxon>
        <taxon>Oomycota</taxon>
        <taxon>Peronosporomycetes</taxon>
        <taxon>Albuginales</taxon>
        <taxon>Albuginaceae</taxon>
        <taxon>Albugo</taxon>
    </lineage>
</organism>
<dbReference type="HOGENOM" id="CLU_3128227_0_0_1"/>
<name>F0WZ11_9STRA</name>
<reference evidence="1" key="1">
    <citation type="journal article" date="2011" name="PLoS Biol.">
        <title>Gene gain and loss during evolution of obligate parasitism in the white rust pathogen of Arabidopsis thaliana.</title>
        <authorList>
            <person name="Kemen E."/>
            <person name="Gardiner A."/>
            <person name="Schultz-Larsen T."/>
            <person name="Kemen A.C."/>
            <person name="Balmuth A.L."/>
            <person name="Robert-Seilaniantz A."/>
            <person name="Bailey K."/>
            <person name="Holub E."/>
            <person name="Studholme D.J."/>
            <person name="Maclean D."/>
            <person name="Jones J.D."/>
        </authorList>
    </citation>
    <scope>NUCLEOTIDE SEQUENCE</scope>
</reference>
<sequence>MTVEALNPFKQGFEATGQVRAHLTCDKQIWSLLDLVKTTYYNTPSFPYPE</sequence>
<reference evidence="1" key="2">
    <citation type="submission" date="2011-02" db="EMBL/GenBank/DDBJ databases">
        <authorList>
            <person name="MacLean D."/>
        </authorList>
    </citation>
    <scope>NUCLEOTIDE SEQUENCE</scope>
</reference>